<evidence type="ECO:0000313" key="1">
    <source>
        <dbReference type="EMBL" id="GAH33716.1"/>
    </source>
</evidence>
<sequence>MQSSKVLQYLEDLAFQLGIEIVNEKLGGTDFYAKGGLCKVKGAYKIFMDPAEPIQVQIDILAQSLSSFHTEEVYLLPFIREILEKAQKSQQ</sequence>
<dbReference type="EMBL" id="BARU01013168">
    <property type="protein sequence ID" value="GAH33716.1"/>
    <property type="molecule type" value="Genomic_DNA"/>
</dbReference>
<proteinExistence type="predicted"/>
<comment type="caution">
    <text evidence="1">The sequence shown here is derived from an EMBL/GenBank/DDBJ whole genome shotgun (WGS) entry which is preliminary data.</text>
</comment>
<protein>
    <submittedName>
        <fullName evidence="1">Uncharacterized protein</fullName>
    </submittedName>
</protein>
<reference evidence="1" key="1">
    <citation type="journal article" date="2014" name="Front. Microbiol.">
        <title>High frequency of phylogenetically diverse reductive dehalogenase-homologous genes in deep subseafloor sedimentary metagenomes.</title>
        <authorList>
            <person name="Kawai M."/>
            <person name="Futagami T."/>
            <person name="Toyoda A."/>
            <person name="Takaki Y."/>
            <person name="Nishi S."/>
            <person name="Hori S."/>
            <person name="Arai W."/>
            <person name="Tsubouchi T."/>
            <person name="Morono Y."/>
            <person name="Uchiyama I."/>
            <person name="Ito T."/>
            <person name="Fujiyama A."/>
            <person name="Inagaki F."/>
            <person name="Takami H."/>
        </authorList>
    </citation>
    <scope>NUCLEOTIDE SEQUENCE</scope>
    <source>
        <strain evidence="1">Expedition CK06-06</strain>
    </source>
</reference>
<organism evidence="1">
    <name type="scientific">marine sediment metagenome</name>
    <dbReference type="NCBI Taxonomy" id="412755"/>
    <lineage>
        <taxon>unclassified sequences</taxon>
        <taxon>metagenomes</taxon>
        <taxon>ecological metagenomes</taxon>
    </lineage>
</organism>
<accession>X1EK50</accession>
<dbReference type="AlphaFoldDB" id="X1EK50"/>
<name>X1EK50_9ZZZZ</name>
<gene>
    <name evidence="1" type="ORF">S03H2_23932</name>
</gene>